<dbReference type="STRING" id="454194.PYK22_01189"/>
<evidence type="ECO:0000259" key="2">
    <source>
        <dbReference type="Pfam" id="PF13439"/>
    </source>
</evidence>
<dbReference type="InterPro" id="IPR028098">
    <property type="entry name" value="Glyco_trans_4-like_N"/>
</dbReference>
<evidence type="ECO:0000313" key="3">
    <source>
        <dbReference type="EMBL" id="CDM65191.1"/>
    </source>
</evidence>
<dbReference type="Gene3D" id="3.40.50.2000">
    <property type="entry name" value="Glycogen Phosphorylase B"/>
    <property type="match status" value="2"/>
</dbReference>
<evidence type="ECO:0000259" key="1">
    <source>
        <dbReference type="Pfam" id="PF00534"/>
    </source>
</evidence>
<dbReference type="Proteomes" id="UP000031518">
    <property type="component" value="Unassembled WGS sequence"/>
</dbReference>
<name>A0A0B6WVS6_9BACT</name>
<dbReference type="PANTHER" id="PTHR12526:SF635">
    <property type="entry name" value="GLYCOSYL TRANSFERASE GROUP 1"/>
    <property type="match status" value="1"/>
</dbReference>
<dbReference type="PANTHER" id="PTHR12526">
    <property type="entry name" value="GLYCOSYLTRANSFERASE"/>
    <property type="match status" value="1"/>
</dbReference>
<dbReference type="SUPFAM" id="SSF53756">
    <property type="entry name" value="UDP-Glycosyltransferase/glycogen phosphorylase"/>
    <property type="match status" value="1"/>
</dbReference>
<dbReference type="EMBL" id="CBXV010000004">
    <property type="protein sequence ID" value="CDM65191.1"/>
    <property type="molecule type" value="Genomic_DNA"/>
</dbReference>
<dbReference type="AlphaFoldDB" id="A0A0B6WVS6"/>
<accession>A0A0B6WVS6</accession>
<evidence type="ECO:0000313" key="4">
    <source>
        <dbReference type="Proteomes" id="UP000031518"/>
    </source>
</evidence>
<keyword evidence="3" id="KW-0808">Transferase</keyword>
<reference evidence="3 4" key="2">
    <citation type="submission" date="2015-01" db="EMBL/GenBank/DDBJ databases">
        <title>Complete genome sequence of Pyrinomonas methylaliphatogenes type strain K22T.</title>
        <authorList>
            <person name="Lee K.C.Y."/>
            <person name="Power J.F."/>
            <person name="Dunfield P.F."/>
            <person name="Morgan X.C."/>
            <person name="Huttenhower C."/>
            <person name="Stott M.B."/>
        </authorList>
    </citation>
    <scope>NUCLEOTIDE SEQUENCE [LARGE SCALE GENOMIC DNA]</scope>
    <source>
        <strain evidence="3 4">K22</strain>
    </source>
</reference>
<feature type="domain" description="Glycosyl transferase family 1" evidence="1">
    <location>
        <begin position="194"/>
        <end position="358"/>
    </location>
</feature>
<dbReference type="Pfam" id="PF00534">
    <property type="entry name" value="Glycos_transf_1"/>
    <property type="match status" value="1"/>
</dbReference>
<dbReference type="Pfam" id="PF13439">
    <property type="entry name" value="Glyco_transf_4"/>
    <property type="match status" value="1"/>
</dbReference>
<dbReference type="RefSeq" id="WP_083437644.1">
    <property type="nucleotide sequence ID" value="NZ_CBXV010000004.1"/>
</dbReference>
<dbReference type="GO" id="GO:0016757">
    <property type="term" value="F:glycosyltransferase activity"/>
    <property type="evidence" value="ECO:0007669"/>
    <property type="project" value="InterPro"/>
</dbReference>
<gene>
    <name evidence="3" type="ORF">PYK22_01189</name>
</gene>
<reference evidence="3 4" key="1">
    <citation type="submission" date="2013-12" db="EMBL/GenBank/DDBJ databases">
        <authorList>
            <person name="Stott M."/>
        </authorList>
    </citation>
    <scope>NUCLEOTIDE SEQUENCE [LARGE SCALE GENOMIC DNA]</scope>
    <source>
        <strain evidence="3 4">K22</strain>
    </source>
</reference>
<dbReference type="InterPro" id="IPR001296">
    <property type="entry name" value="Glyco_trans_1"/>
</dbReference>
<keyword evidence="4" id="KW-1185">Reference proteome</keyword>
<organism evidence="3 4">
    <name type="scientific">Pyrinomonas methylaliphatogenes</name>
    <dbReference type="NCBI Taxonomy" id="454194"/>
    <lineage>
        <taxon>Bacteria</taxon>
        <taxon>Pseudomonadati</taxon>
        <taxon>Acidobacteriota</taxon>
        <taxon>Blastocatellia</taxon>
        <taxon>Blastocatellales</taxon>
        <taxon>Pyrinomonadaceae</taxon>
        <taxon>Pyrinomonas</taxon>
    </lineage>
</organism>
<dbReference type="OrthoDB" id="118340at2"/>
<proteinExistence type="predicted"/>
<dbReference type="CDD" id="cd03801">
    <property type="entry name" value="GT4_PimA-like"/>
    <property type="match status" value="1"/>
</dbReference>
<protein>
    <submittedName>
        <fullName evidence="3">Glycosyltransferase</fullName>
    </submittedName>
</protein>
<sequence>MRLPAHCVTSQLKICFVCHEYPPATHGGIGAFAQVLGRALVRAGHHVRVIGMGTAASEEEDEGVCVYRLPTDSGRYGWIRNRWRLFQRIAAWSARGEIDLIEVPDWEGWAACWPSLRVPVVVRAHGSISYFASEQGLPVGRRAFWIERASLRRADSWCAVSRYAAERTRELFTLRNPPDRVLYNCVEHMVSREEFPRSRQTVVFVGTLAARKGIAQLIEAWPMVARVCPAAELHIIGKDGRAEGGGSMRAALIARLPKEAKVHFHGHLTRAETLRFFQRARVAVFPSYAEAFALAPLEAMACQCPTIYSQRGSGPELIEDGKNGLLIDPACPEQIAAAIIRLLADDELAQRLGQEGKRTVVDRFALAIAVEQNEAFYRDVIANFER</sequence>
<feature type="domain" description="Glycosyltransferase subfamily 4-like N-terminal" evidence="2">
    <location>
        <begin position="27"/>
        <end position="187"/>
    </location>
</feature>